<sequence length="347" mass="39800">MSTIKLNQQLNRVEIKGFEIENPIVFNYFNNLSANERDEKLLRAIYIGVLALMEDRISSFLSKTSNELGTELESLKMIFEMKKELFYKSTIKGILAEDEIAEFLNNYFQEKRLKDRAMLTGNTTGNIAKNKTGDIVCEVNGDSNLRIVIECKFDKSIRLGEVESKDIFIRKTDTAWSQLIEAEANREGKVSIIVFDRSLVDNSILKYAENVGFISNIGFIAVVDSQKGDYSNLSIAYMLARDIALNAKQVDLDKNLLAILVNRIIKDINEVSSIKSLVYNNIENNKAILRQLEKSILLMEFNQEYMKKFLIDGTLTKKDLLDFYSGEDIKDKYRIIEKDIEDEVNNK</sequence>
<accession>A0A5J4S2R2</accession>
<evidence type="ECO:0000313" key="1">
    <source>
        <dbReference type="EMBL" id="KAA6340497.1"/>
    </source>
</evidence>
<dbReference type="EMBL" id="SNRY01000456">
    <property type="protein sequence ID" value="KAA6340497.1"/>
    <property type="molecule type" value="Genomic_DNA"/>
</dbReference>
<reference evidence="1" key="1">
    <citation type="submission" date="2019-03" db="EMBL/GenBank/DDBJ databases">
        <title>Single cell metagenomics reveals metabolic interactions within the superorganism composed of flagellate Streblomastix strix and complex community of Bacteroidetes bacteria on its surface.</title>
        <authorList>
            <person name="Treitli S.C."/>
            <person name="Kolisko M."/>
            <person name="Husnik F."/>
            <person name="Keeling P."/>
            <person name="Hampl V."/>
        </authorList>
    </citation>
    <scope>NUCLEOTIDE SEQUENCE</scope>
    <source>
        <strain evidence="1">STM</strain>
    </source>
</reference>
<proteinExistence type="predicted"/>
<protein>
    <submittedName>
        <fullName evidence="1">Uncharacterized protein</fullName>
    </submittedName>
</protein>
<comment type="caution">
    <text evidence="1">The sequence shown here is derived from an EMBL/GenBank/DDBJ whole genome shotgun (WGS) entry which is preliminary data.</text>
</comment>
<gene>
    <name evidence="1" type="ORF">EZS27_011642</name>
</gene>
<dbReference type="AlphaFoldDB" id="A0A5J4S2R2"/>
<organism evidence="1">
    <name type="scientific">termite gut metagenome</name>
    <dbReference type="NCBI Taxonomy" id="433724"/>
    <lineage>
        <taxon>unclassified sequences</taxon>
        <taxon>metagenomes</taxon>
        <taxon>organismal metagenomes</taxon>
    </lineage>
</organism>
<name>A0A5J4S2R2_9ZZZZ</name>